<sequence length="228" mass="25700">MGLCCPPDKEEFPIYERSDNLQTTALLSSKRTKQNSSSSGVLWKAKAFLPKFVERRLHPVSYDPVNLVSGPWVDLLGKQVSTTEKGPAFSLLYLIPAPRGLHKRCFMALAFFANHYPQQQSAHDVLPKSPVIPRRSPVSVTRPISRALGNQVSHFQNLPSLPPELVPFIKGISRRLINELRKYVNYRGVSTFATNKLIPGAHVSTCGENEERRCLVKHVNLLRFHSYV</sequence>
<proteinExistence type="predicted"/>
<evidence type="ECO:0000313" key="1">
    <source>
        <dbReference type="EMBL" id="GIX98838.1"/>
    </source>
</evidence>
<organism evidence="1 2">
    <name type="scientific">Caerostris extrusa</name>
    <name type="common">Bark spider</name>
    <name type="synonym">Caerostris bankana</name>
    <dbReference type="NCBI Taxonomy" id="172846"/>
    <lineage>
        <taxon>Eukaryota</taxon>
        <taxon>Metazoa</taxon>
        <taxon>Ecdysozoa</taxon>
        <taxon>Arthropoda</taxon>
        <taxon>Chelicerata</taxon>
        <taxon>Arachnida</taxon>
        <taxon>Araneae</taxon>
        <taxon>Araneomorphae</taxon>
        <taxon>Entelegynae</taxon>
        <taxon>Araneoidea</taxon>
        <taxon>Araneidae</taxon>
        <taxon>Caerostris</taxon>
    </lineage>
</organism>
<dbReference type="EMBL" id="BPLR01004968">
    <property type="protein sequence ID" value="GIX98838.1"/>
    <property type="molecule type" value="Genomic_DNA"/>
</dbReference>
<evidence type="ECO:0000313" key="2">
    <source>
        <dbReference type="Proteomes" id="UP001054945"/>
    </source>
</evidence>
<dbReference type="Proteomes" id="UP001054945">
    <property type="component" value="Unassembled WGS sequence"/>
</dbReference>
<name>A0AAV4PRS2_CAEEX</name>
<comment type="caution">
    <text evidence="1">The sequence shown here is derived from an EMBL/GenBank/DDBJ whole genome shotgun (WGS) entry which is preliminary data.</text>
</comment>
<gene>
    <name evidence="1" type="ORF">CEXT_706901</name>
</gene>
<accession>A0AAV4PRS2</accession>
<protein>
    <submittedName>
        <fullName evidence="1">Uncharacterized protein</fullName>
    </submittedName>
</protein>
<keyword evidence="2" id="KW-1185">Reference proteome</keyword>
<reference evidence="1 2" key="1">
    <citation type="submission" date="2021-06" db="EMBL/GenBank/DDBJ databases">
        <title>Caerostris extrusa draft genome.</title>
        <authorList>
            <person name="Kono N."/>
            <person name="Arakawa K."/>
        </authorList>
    </citation>
    <scope>NUCLEOTIDE SEQUENCE [LARGE SCALE GENOMIC DNA]</scope>
</reference>
<dbReference type="AlphaFoldDB" id="A0AAV4PRS2"/>